<dbReference type="EMBL" id="CAJJDN010000248">
    <property type="protein sequence ID" value="CAD8129877.1"/>
    <property type="molecule type" value="Genomic_DNA"/>
</dbReference>
<sequence>MEQIVNGVLTLIIVSQKIFQIIQTNLSVKMIMVIIMYPRDDTGLLENQCIVFNQKCFWDGTQGQTVSDCSGYLSDFLCLNTNNTNGIPCFWDVVNTKCIEKTYENKPTSSSSQLDYDNQLKFANSTFNNNSCVEDCTQAVITNITHEQFEKYYLNKSCTLKVDIIQFNVWIFHIHVLLRKNLNFIKRYGKLCYFQASSNQCVDLKCINIYNSQLMQLKIKDLDNKYNIKWLLIVRQLQQLFKQSIMLN</sequence>
<proteinExistence type="predicted"/>
<name>A0A8S1RQQ6_9CILI</name>
<organism evidence="1 2">
    <name type="scientific">Paramecium sonneborni</name>
    <dbReference type="NCBI Taxonomy" id="65129"/>
    <lineage>
        <taxon>Eukaryota</taxon>
        <taxon>Sar</taxon>
        <taxon>Alveolata</taxon>
        <taxon>Ciliophora</taxon>
        <taxon>Intramacronucleata</taxon>
        <taxon>Oligohymenophorea</taxon>
        <taxon>Peniculida</taxon>
        <taxon>Parameciidae</taxon>
        <taxon>Paramecium</taxon>
    </lineage>
</organism>
<dbReference type="Proteomes" id="UP000692954">
    <property type="component" value="Unassembled WGS sequence"/>
</dbReference>
<keyword evidence="2" id="KW-1185">Reference proteome</keyword>
<gene>
    <name evidence="1" type="ORF">PSON_ATCC_30995.1.T2480012</name>
</gene>
<dbReference type="OrthoDB" id="323520at2759"/>
<comment type="caution">
    <text evidence="1">The sequence shown here is derived from an EMBL/GenBank/DDBJ whole genome shotgun (WGS) entry which is preliminary data.</text>
</comment>
<protein>
    <submittedName>
        <fullName evidence="1">Uncharacterized protein</fullName>
    </submittedName>
</protein>
<evidence type="ECO:0000313" key="2">
    <source>
        <dbReference type="Proteomes" id="UP000692954"/>
    </source>
</evidence>
<dbReference type="AlphaFoldDB" id="A0A8S1RQQ6"/>
<reference evidence="1" key="1">
    <citation type="submission" date="2021-01" db="EMBL/GenBank/DDBJ databases">
        <authorList>
            <consortium name="Genoscope - CEA"/>
            <person name="William W."/>
        </authorList>
    </citation>
    <scope>NUCLEOTIDE SEQUENCE</scope>
</reference>
<evidence type="ECO:0000313" key="1">
    <source>
        <dbReference type="EMBL" id="CAD8129877.1"/>
    </source>
</evidence>
<accession>A0A8S1RQQ6</accession>